<dbReference type="PROSITE" id="PS50888">
    <property type="entry name" value="BHLH"/>
    <property type="match status" value="1"/>
</dbReference>
<keyword evidence="3" id="KW-0732">Signal</keyword>
<evidence type="ECO:0000256" key="1">
    <source>
        <dbReference type="ARBA" id="ARBA00023125"/>
    </source>
</evidence>
<dbReference type="Proteomes" id="UP001164746">
    <property type="component" value="Chromosome 6"/>
</dbReference>
<dbReference type="InterPro" id="IPR036638">
    <property type="entry name" value="HLH_DNA-bd_sf"/>
</dbReference>
<dbReference type="PANTHER" id="PTHR23349">
    <property type="entry name" value="BASIC HELIX-LOOP-HELIX TRANSCRIPTION FACTOR, TWIST"/>
    <property type="match status" value="1"/>
</dbReference>
<feature type="compositionally biased region" description="Polar residues" evidence="2">
    <location>
        <begin position="306"/>
        <end position="319"/>
    </location>
</feature>
<dbReference type="Gene3D" id="4.10.280.10">
    <property type="entry name" value="Helix-loop-helix DNA-binding domain"/>
    <property type="match status" value="1"/>
</dbReference>
<feature type="compositionally biased region" description="Low complexity" evidence="2">
    <location>
        <begin position="361"/>
        <end position="381"/>
    </location>
</feature>
<accession>A0ABY7EHX3</accession>
<name>A0ABY7EHX3_MYAAR</name>
<feature type="domain" description="BHLH" evidence="4">
    <location>
        <begin position="160"/>
        <end position="212"/>
    </location>
</feature>
<dbReference type="CDD" id="cd19723">
    <property type="entry name" value="bHLH_TS_ASCL1_like"/>
    <property type="match status" value="1"/>
</dbReference>
<feature type="region of interest" description="Disordered" evidence="2">
    <location>
        <begin position="357"/>
        <end position="387"/>
    </location>
</feature>
<protein>
    <submittedName>
        <fullName evidence="5">ASL1B-like protein</fullName>
    </submittedName>
</protein>
<dbReference type="SUPFAM" id="SSF47459">
    <property type="entry name" value="HLH, helix-loop-helix DNA-binding domain"/>
    <property type="match status" value="1"/>
</dbReference>
<dbReference type="InterPro" id="IPR050283">
    <property type="entry name" value="E-box_TF_Regulators"/>
</dbReference>
<dbReference type="PANTHER" id="PTHR23349:SF108">
    <property type="entry name" value="BHLH DOMAIN-CONTAINING PROTEIN"/>
    <property type="match status" value="1"/>
</dbReference>
<evidence type="ECO:0000256" key="2">
    <source>
        <dbReference type="SAM" id="MobiDB-lite"/>
    </source>
</evidence>
<evidence type="ECO:0000313" key="5">
    <source>
        <dbReference type="EMBL" id="WAR08725.1"/>
    </source>
</evidence>
<feature type="chain" id="PRO_5045386819" evidence="3">
    <location>
        <begin position="20"/>
        <end position="387"/>
    </location>
</feature>
<proteinExistence type="predicted"/>
<keyword evidence="6" id="KW-1185">Reference proteome</keyword>
<evidence type="ECO:0000313" key="6">
    <source>
        <dbReference type="Proteomes" id="UP001164746"/>
    </source>
</evidence>
<dbReference type="InterPro" id="IPR011598">
    <property type="entry name" value="bHLH_dom"/>
</dbReference>
<gene>
    <name evidence="5" type="ORF">MAR_018683</name>
</gene>
<feature type="region of interest" description="Disordered" evidence="2">
    <location>
        <begin position="296"/>
        <end position="344"/>
    </location>
</feature>
<dbReference type="SMART" id="SM00353">
    <property type="entry name" value="HLH"/>
    <property type="match status" value="1"/>
</dbReference>
<evidence type="ECO:0000256" key="3">
    <source>
        <dbReference type="SAM" id="SignalP"/>
    </source>
</evidence>
<organism evidence="5 6">
    <name type="scientific">Mya arenaria</name>
    <name type="common">Soft-shell clam</name>
    <dbReference type="NCBI Taxonomy" id="6604"/>
    <lineage>
        <taxon>Eukaryota</taxon>
        <taxon>Metazoa</taxon>
        <taxon>Spiralia</taxon>
        <taxon>Lophotrochozoa</taxon>
        <taxon>Mollusca</taxon>
        <taxon>Bivalvia</taxon>
        <taxon>Autobranchia</taxon>
        <taxon>Heteroconchia</taxon>
        <taxon>Euheterodonta</taxon>
        <taxon>Imparidentia</taxon>
        <taxon>Neoheterodontei</taxon>
        <taxon>Myida</taxon>
        <taxon>Myoidea</taxon>
        <taxon>Myidae</taxon>
        <taxon>Mya</taxon>
    </lineage>
</organism>
<feature type="signal peptide" evidence="3">
    <location>
        <begin position="1"/>
        <end position="19"/>
    </location>
</feature>
<feature type="compositionally biased region" description="Polar residues" evidence="2">
    <location>
        <begin position="334"/>
        <end position="344"/>
    </location>
</feature>
<reference evidence="5" key="1">
    <citation type="submission" date="2022-11" db="EMBL/GenBank/DDBJ databases">
        <title>Centuries of genome instability and evolution in soft-shell clam transmissible cancer (bioRxiv).</title>
        <authorList>
            <person name="Hart S.F.M."/>
            <person name="Yonemitsu M.A."/>
            <person name="Giersch R.M."/>
            <person name="Beal B.F."/>
            <person name="Arriagada G."/>
            <person name="Davis B.W."/>
            <person name="Ostrander E.A."/>
            <person name="Goff S.P."/>
            <person name="Metzger M.J."/>
        </authorList>
    </citation>
    <scope>NUCLEOTIDE SEQUENCE</scope>
    <source>
        <strain evidence="5">MELC-2E11</strain>
        <tissue evidence="5">Siphon/mantle</tissue>
    </source>
</reference>
<keyword evidence="1" id="KW-0238">DNA-binding</keyword>
<dbReference type="Pfam" id="PF00010">
    <property type="entry name" value="HLH"/>
    <property type="match status" value="1"/>
</dbReference>
<evidence type="ECO:0000259" key="4">
    <source>
        <dbReference type="PROSITE" id="PS50888"/>
    </source>
</evidence>
<sequence length="387" mass="42647">MVVGYFLSHLSLLYRIVSSGSYTNKPLSKRVTQIVAHDCRSTLSIRQTTVAVIFDVHDKNLETMAATTLGFIPLQLIPTNAIGQFGQFDKGFTANGTYVVVKTPTVAQQLQLTKSLKEMQTGRKEINNNENANSKPVLLRCKRRVDFTGLGCKLVNPQNPSVSRRNERERKRVKMVNMGFETLRQHVPTGRKNKKMSKVETLRSAVQYIKQLSDLLQETDGGVGDLLPEDVDMDELENKVTEMIQKSNDTNNNMNSMNIENDINNINSAININNNEQISINSGCATTHELVGGCDSLDSRLHPGNQAMSVSSQGSSPMTPHSPEGQHFFPSGYSMGQPTYPQSQYDIMTSSAPIMTYSQASPSGSLHSPTSSVVSDSSYDSRPCSTL</sequence>
<dbReference type="EMBL" id="CP111017">
    <property type="protein sequence ID" value="WAR08725.1"/>
    <property type="molecule type" value="Genomic_DNA"/>
</dbReference>